<protein>
    <recommendedName>
        <fullName evidence="2">N-acetyltransferase domain-containing protein</fullName>
    </recommendedName>
</protein>
<comment type="caution">
    <text evidence="3">The sequence shown here is derived from an EMBL/GenBank/DDBJ whole genome shotgun (WGS) entry which is preliminary data.</text>
</comment>
<gene>
    <name evidence="3" type="ORF">GCM10022215_29400</name>
</gene>
<reference evidence="4" key="1">
    <citation type="journal article" date="2019" name="Int. J. Syst. Evol. Microbiol.">
        <title>The Global Catalogue of Microorganisms (GCM) 10K type strain sequencing project: providing services to taxonomists for standard genome sequencing and annotation.</title>
        <authorList>
            <consortium name="The Broad Institute Genomics Platform"/>
            <consortium name="The Broad Institute Genome Sequencing Center for Infectious Disease"/>
            <person name="Wu L."/>
            <person name="Ma J."/>
        </authorList>
    </citation>
    <scope>NUCLEOTIDE SEQUENCE [LARGE SCALE GENOMIC DNA]</scope>
    <source>
        <strain evidence="4">JCM 16703</strain>
    </source>
</reference>
<sequence>MTTDDIEAALAVRAPAFDGLPDDPPAPPPEARPRAADWWQTRTRHLIETGEGACVVAEDDREDDGGAGGVIGFATSLQRDDLWCLATFAVLPDRHGAGIGRALLDAVDPGGRAMLSSSVHPGAMRTYHRRGFRLTPMMRLEGTLDRRGLPAVTGVREGSPADLDLLDAVDRRVRGAARRIDHRLMLDAGHRLLVVDSGTRAGYASIDGDALEVLAATDEDTAADLMRTVLAEGPGSAWVPHVSGANSWAVAVGLDAGLLPRTTGYLATRGMAPPVPYVHHGSLL</sequence>
<name>A0ABP7XP25_9ACTN</name>
<dbReference type="InterPro" id="IPR016181">
    <property type="entry name" value="Acyl_CoA_acyltransferase"/>
</dbReference>
<dbReference type="Pfam" id="PF13508">
    <property type="entry name" value="Acetyltransf_7"/>
    <property type="match status" value="1"/>
</dbReference>
<evidence type="ECO:0000313" key="3">
    <source>
        <dbReference type="EMBL" id="GAA4123090.1"/>
    </source>
</evidence>
<evidence type="ECO:0000259" key="2">
    <source>
        <dbReference type="PROSITE" id="PS51186"/>
    </source>
</evidence>
<feature type="region of interest" description="Disordered" evidence="1">
    <location>
        <begin position="12"/>
        <end position="33"/>
    </location>
</feature>
<dbReference type="SUPFAM" id="SSF55729">
    <property type="entry name" value="Acyl-CoA N-acyltransferases (Nat)"/>
    <property type="match status" value="1"/>
</dbReference>
<dbReference type="EMBL" id="BAAAZH010000023">
    <property type="protein sequence ID" value="GAA4123090.1"/>
    <property type="molecule type" value="Genomic_DNA"/>
</dbReference>
<organism evidence="3 4">
    <name type="scientific">Nocardioides fonticola</name>
    <dbReference type="NCBI Taxonomy" id="450363"/>
    <lineage>
        <taxon>Bacteria</taxon>
        <taxon>Bacillati</taxon>
        <taxon>Actinomycetota</taxon>
        <taxon>Actinomycetes</taxon>
        <taxon>Propionibacteriales</taxon>
        <taxon>Nocardioidaceae</taxon>
        <taxon>Nocardioides</taxon>
    </lineage>
</organism>
<dbReference type="InterPro" id="IPR000182">
    <property type="entry name" value="GNAT_dom"/>
</dbReference>
<dbReference type="CDD" id="cd04301">
    <property type="entry name" value="NAT_SF"/>
    <property type="match status" value="1"/>
</dbReference>
<proteinExistence type="predicted"/>
<dbReference type="Proteomes" id="UP001501495">
    <property type="component" value="Unassembled WGS sequence"/>
</dbReference>
<evidence type="ECO:0000256" key="1">
    <source>
        <dbReference type="SAM" id="MobiDB-lite"/>
    </source>
</evidence>
<accession>A0ABP7XP25</accession>
<feature type="domain" description="N-acetyltransferase" evidence="2">
    <location>
        <begin position="1"/>
        <end position="150"/>
    </location>
</feature>
<keyword evidence="4" id="KW-1185">Reference proteome</keyword>
<dbReference type="Gene3D" id="3.40.630.30">
    <property type="match status" value="1"/>
</dbReference>
<dbReference type="PROSITE" id="PS51186">
    <property type="entry name" value="GNAT"/>
    <property type="match status" value="1"/>
</dbReference>
<evidence type="ECO:0000313" key="4">
    <source>
        <dbReference type="Proteomes" id="UP001501495"/>
    </source>
</evidence>